<dbReference type="STRING" id="1316936.K678_01561"/>
<evidence type="ECO:0000313" key="1">
    <source>
        <dbReference type="EMBL" id="EPY03289.1"/>
    </source>
</evidence>
<dbReference type="EMBL" id="AQPH01000003">
    <property type="protein sequence ID" value="EPY03289.1"/>
    <property type="molecule type" value="Genomic_DNA"/>
</dbReference>
<reference evidence="1 2" key="1">
    <citation type="submission" date="2013-04" db="EMBL/GenBank/DDBJ databases">
        <authorList>
            <person name="Kuznetsov B."/>
            <person name="Ivanovsky R."/>
        </authorList>
    </citation>
    <scope>NUCLEOTIDE SEQUENCE [LARGE SCALE GENOMIC DNA]</scope>
    <source>
        <strain evidence="1 2">MGU-K5</strain>
    </source>
</reference>
<protein>
    <submittedName>
        <fullName evidence="1">Uncharacterized protein</fullName>
    </submittedName>
</protein>
<proteinExistence type="predicted"/>
<comment type="caution">
    <text evidence="1">The sequence shown here is derived from an EMBL/GenBank/DDBJ whole genome shotgun (WGS) entry which is preliminary data.</text>
</comment>
<sequence>MAEFADPIAVHRYLVAMVERGGMKDGGSLLPLDSRDAEGMTLSDYVYTPSGWFAKILAKRLGGNGSAPVALMTLVAPPGRTAMEGVLSVRLAPAGK</sequence>
<evidence type="ECO:0000313" key="2">
    <source>
        <dbReference type="Proteomes" id="UP000015350"/>
    </source>
</evidence>
<organism evidence="1 2">
    <name type="scientific">Magnetospirillum fulvum MGU-K5</name>
    <dbReference type="NCBI Taxonomy" id="1316936"/>
    <lineage>
        <taxon>Bacteria</taxon>
        <taxon>Pseudomonadati</taxon>
        <taxon>Pseudomonadota</taxon>
        <taxon>Alphaproteobacteria</taxon>
        <taxon>Rhodospirillales</taxon>
        <taxon>Rhodospirillaceae</taxon>
        <taxon>Magnetospirillum</taxon>
    </lineage>
</organism>
<gene>
    <name evidence="1" type="ORF">K678_01561</name>
</gene>
<accession>S9SEX0</accession>
<dbReference type="AlphaFoldDB" id="S9SEX0"/>
<name>S9SEX0_MAGFU</name>
<dbReference type="RefSeq" id="WP_021130700.1">
    <property type="nucleotide sequence ID" value="NZ_AQPH01000003.1"/>
</dbReference>
<dbReference type="Proteomes" id="UP000015350">
    <property type="component" value="Unassembled WGS sequence"/>
</dbReference>